<evidence type="ECO:0000313" key="2">
    <source>
        <dbReference type="EMBL" id="MBB5817329.1"/>
    </source>
</evidence>
<proteinExistence type="predicted"/>
<feature type="compositionally biased region" description="Basic and acidic residues" evidence="1">
    <location>
        <begin position="66"/>
        <end position="81"/>
    </location>
</feature>
<dbReference type="AlphaFoldDB" id="A0A7W9IBV5"/>
<comment type="caution">
    <text evidence="2">The sequence shown here is derived from an EMBL/GenBank/DDBJ whole genome shotgun (WGS) entry which is preliminary data.</text>
</comment>
<dbReference type="Proteomes" id="UP000540685">
    <property type="component" value="Unassembled WGS sequence"/>
</dbReference>
<sequence>MLWTEPAAMIPGTVTGRTDAGGEHRRKPHRRHRPKTSDGYPRRRPACFPIIRPTGEETTPLLFPRDALRIPPKRETDDRPAENLAPGQVTRPDPAGGAGNSTTGIQR</sequence>
<evidence type="ECO:0000256" key="1">
    <source>
        <dbReference type="SAM" id="MobiDB-lite"/>
    </source>
</evidence>
<feature type="compositionally biased region" description="Basic residues" evidence="1">
    <location>
        <begin position="24"/>
        <end position="34"/>
    </location>
</feature>
<organism evidence="2 3">
    <name type="scientific">Streptosporangium becharense</name>
    <dbReference type="NCBI Taxonomy" id="1816182"/>
    <lineage>
        <taxon>Bacteria</taxon>
        <taxon>Bacillati</taxon>
        <taxon>Actinomycetota</taxon>
        <taxon>Actinomycetes</taxon>
        <taxon>Streptosporangiales</taxon>
        <taxon>Streptosporangiaceae</taxon>
        <taxon>Streptosporangium</taxon>
    </lineage>
</organism>
<evidence type="ECO:0000313" key="3">
    <source>
        <dbReference type="Proteomes" id="UP000540685"/>
    </source>
</evidence>
<name>A0A7W9IBV5_9ACTN</name>
<dbReference type="EMBL" id="JACHMP010000001">
    <property type="protein sequence ID" value="MBB5817329.1"/>
    <property type="molecule type" value="Genomic_DNA"/>
</dbReference>
<accession>A0A7W9IBV5</accession>
<gene>
    <name evidence="2" type="ORF">F4562_000391</name>
</gene>
<reference evidence="2 3" key="1">
    <citation type="submission" date="2020-08" db="EMBL/GenBank/DDBJ databases">
        <title>Sequencing the genomes of 1000 actinobacteria strains.</title>
        <authorList>
            <person name="Klenk H.-P."/>
        </authorList>
    </citation>
    <scope>NUCLEOTIDE SEQUENCE [LARGE SCALE GENOMIC DNA]</scope>
    <source>
        <strain evidence="2 3">DSM 46887</strain>
    </source>
</reference>
<keyword evidence="3" id="KW-1185">Reference proteome</keyword>
<feature type="region of interest" description="Disordered" evidence="1">
    <location>
        <begin position="1"/>
        <end position="107"/>
    </location>
</feature>
<protein>
    <submittedName>
        <fullName evidence="2">Uncharacterized protein</fullName>
    </submittedName>
</protein>